<sequence>MGGIKGNEGSVAGTITPITVRQGAFAFADDTPAHWIPRAPEFAQMINGASFVMPHLEPFLVATLGEAAKLIEDPAVRREARDFCMQETQHYRTHRRFNDVLLGQGYESLAAVEAEMAAAYARLMERPLAVRLAYAAGFEAMTLGLTDWLVGHRVELFRGADPHVTSFILWHMVEETEHKLVAHDVYEAVSPGYWWRAVGVLHGSLDVIQWSRRCYRALLLQDGRWRRPSSRLKVWWWAARFLLGAGPALLRALVPGHDPRVMKDHPWVREWIAGHARSGQRGAPMPLIDTGSAVMPVPF</sequence>
<dbReference type="RefSeq" id="WP_147159576.1">
    <property type="nucleotide sequence ID" value="NZ_BJYR01000013.1"/>
</dbReference>
<name>A0A512AKT3_9SPHN</name>
<dbReference type="Pfam" id="PF10118">
    <property type="entry name" value="Metal_hydrol"/>
    <property type="match status" value="1"/>
</dbReference>
<dbReference type="PANTHER" id="PTHR39456">
    <property type="entry name" value="METAL-DEPENDENT HYDROLASE"/>
    <property type="match status" value="1"/>
</dbReference>
<organism evidence="1 2">
    <name type="scientific">Novosphingobium sediminis</name>
    <dbReference type="NCBI Taxonomy" id="707214"/>
    <lineage>
        <taxon>Bacteria</taxon>
        <taxon>Pseudomonadati</taxon>
        <taxon>Pseudomonadota</taxon>
        <taxon>Alphaproteobacteria</taxon>
        <taxon>Sphingomonadales</taxon>
        <taxon>Sphingomonadaceae</taxon>
        <taxon>Novosphingobium</taxon>
    </lineage>
</organism>
<dbReference type="EMBL" id="BJYR01000013">
    <property type="protein sequence ID" value="GEO00284.1"/>
    <property type="molecule type" value="Genomic_DNA"/>
</dbReference>
<reference evidence="1 2" key="1">
    <citation type="submission" date="2019-07" db="EMBL/GenBank/DDBJ databases">
        <title>Whole genome shotgun sequence of Novosphingobium sediminis NBRC 106119.</title>
        <authorList>
            <person name="Hosoyama A."/>
            <person name="Uohara A."/>
            <person name="Ohji S."/>
            <person name="Ichikawa N."/>
        </authorList>
    </citation>
    <scope>NUCLEOTIDE SEQUENCE [LARGE SCALE GENOMIC DNA]</scope>
    <source>
        <strain evidence="1 2">NBRC 106119</strain>
    </source>
</reference>
<evidence type="ECO:0008006" key="3">
    <source>
        <dbReference type="Google" id="ProtNLM"/>
    </source>
</evidence>
<gene>
    <name evidence="1" type="ORF">NSE01_21160</name>
</gene>
<evidence type="ECO:0000313" key="2">
    <source>
        <dbReference type="Proteomes" id="UP000321464"/>
    </source>
</evidence>
<dbReference type="InterPro" id="IPR016516">
    <property type="entry name" value="UCP07580"/>
</dbReference>
<comment type="caution">
    <text evidence="1">The sequence shown here is derived from an EMBL/GenBank/DDBJ whole genome shotgun (WGS) entry which is preliminary data.</text>
</comment>
<accession>A0A512AKT3</accession>
<dbReference type="OrthoDB" id="4760165at2"/>
<keyword evidence="2" id="KW-1185">Reference proteome</keyword>
<proteinExistence type="predicted"/>
<dbReference type="PANTHER" id="PTHR39456:SF1">
    <property type="entry name" value="METAL-DEPENDENT HYDROLASE"/>
    <property type="match status" value="1"/>
</dbReference>
<dbReference type="AlphaFoldDB" id="A0A512AKT3"/>
<evidence type="ECO:0000313" key="1">
    <source>
        <dbReference type="EMBL" id="GEO00284.1"/>
    </source>
</evidence>
<dbReference type="Proteomes" id="UP000321464">
    <property type="component" value="Unassembled WGS sequence"/>
</dbReference>
<protein>
    <recommendedName>
        <fullName evidence="3">Metal-dependent hydrolase</fullName>
    </recommendedName>
</protein>